<name>A0A5B7KJJ0_PORTR</name>
<sequence>MRALLTTCCLLHFTGSIVFSSPTSVTLSLPPYLDVVKEGSIVIPGMLCPTRVAGSVDVVLNGTLYTMPHVECIKCNAPCGEGGRGECRNYVDHRGGKVWRRGCQCHYPTEEVCRAGCAATCA</sequence>
<dbReference type="AlphaFoldDB" id="A0A5B7KJJ0"/>
<dbReference type="EMBL" id="VSRR010146095">
    <property type="protein sequence ID" value="MPD05458.1"/>
    <property type="molecule type" value="Genomic_DNA"/>
</dbReference>
<feature type="signal peptide" evidence="1">
    <location>
        <begin position="1"/>
        <end position="16"/>
    </location>
</feature>
<keyword evidence="3" id="KW-1185">Reference proteome</keyword>
<feature type="chain" id="PRO_5022844702" evidence="1">
    <location>
        <begin position="17"/>
        <end position="122"/>
    </location>
</feature>
<protein>
    <submittedName>
        <fullName evidence="2">Uncharacterized protein</fullName>
    </submittedName>
</protein>
<evidence type="ECO:0000313" key="2">
    <source>
        <dbReference type="EMBL" id="MPD05458.1"/>
    </source>
</evidence>
<keyword evidence="1" id="KW-0732">Signal</keyword>
<dbReference type="Proteomes" id="UP000324222">
    <property type="component" value="Unassembled WGS sequence"/>
</dbReference>
<reference evidence="2 3" key="1">
    <citation type="submission" date="2019-05" db="EMBL/GenBank/DDBJ databases">
        <title>Another draft genome of Portunus trituberculatus and its Hox gene families provides insights of decapod evolution.</title>
        <authorList>
            <person name="Jeong J.-H."/>
            <person name="Song I."/>
            <person name="Kim S."/>
            <person name="Choi T."/>
            <person name="Kim D."/>
            <person name="Ryu S."/>
            <person name="Kim W."/>
        </authorList>
    </citation>
    <scope>NUCLEOTIDE SEQUENCE [LARGE SCALE GENOMIC DNA]</scope>
    <source>
        <tissue evidence="2">Muscle</tissue>
    </source>
</reference>
<accession>A0A5B7KJJ0</accession>
<proteinExistence type="predicted"/>
<gene>
    <name evidence="2" type="ORF">E2C01_101203</name>
</gene>
<evidence type="ECO:0000313" key="3">
    <source>
        <dbReference type="Proteomes" id="UP000324222"/>
    </source>
</evidence>
<organism evidence="2 3">
    <name type="scientific">Portunus trituberculatus</name>
    <name type="common">Swimming crab</name>
    <name type="synonym">Neptunus trituberculatus</name>
    <dbReference type="NCBI Taxonomy" id="210409"/>
    <lineage>
        <taxon>Eukaryota</taxon>
        <taxon>Metazoa</taxon>
        <taxon>Ecdysozoa</taxon>
        <taxon>Arthropoda</taxon>
        <taxon>Crustacea</taxon>
        <taxon>Multicrustacea</taxon>
        <taxon>Malacostraca</taxon>
        <taxon>Eumalacostraca</taxon>
        <taxon>Eucarida</taxon>
        <taxon>Decapoda</taxon>
        <taxon>Pleocyemata</taxon>
        <taxon>Brachyura</taxon>
        <taxon>Eubrachyura</taxon>
        <taxon>Portunoidea</taxon>
        <taxon>Portunidae</taxon>
        <taxon>Portuninae</taxon>
        <taxon>Portunus</taxon>
    </lineage>
</organism>
<comment type="caution">
    <text evidence="2">The sequence shown here is derived from an EMBL/GenBank/DDBJ whole genome shotgun (WGS) entry which is preliminary data.</text>
</comment>
<evidence type="ECO:0000256" key="1">
    <source>
        <dbReference type="SAM" id="SignalP"/>
    </source>
</evidence>